<accession>A0AAV4YF03</accession>
<reference evidence="1 2" key="1">
    <citation type="submission" date="2021-06" db="EMBL/GenBank/DDBJ databases">
        <title>Caerostris extrusa draft genome.</title>
        <authorList>
            <person name="Kono N."/>
            <person name="Arakawa K."/>
        </authorList>
    </citation>
    <scope>NUCLEOTIDE SEQUENCE [LARGE SCALE GENOMIC DNA]</scope>
</reference>
<organism evidence="1 2">
    <name type="scientific">Caerostris extrusa</name>
    <name type="common">Bark spider</name>
    <name type="synonym">Caerostris bankana</name>
    <dbReference type="NCBI Taxonomy" id="172846"/>
    <lineage>
        <taxon>Eukaryota</taxon>
        <taxon>Metazoa</taxon>
        <taxon>Ecdysozoa</taxon>
        <taxon>Arthropoda</taxon>
        <taxon>Chelicerata</taxon>
        <taxon>Arachnida</taxon>
        <taxon>Araneae</taxon>
        <taxon>Araneomorphae</taxon>
        <taxon>Entelegynae</taxon>
        <taxon>Araneoidea</taxon>
        <taxon>Araneidae</taxon>
        <taxon>Caerostris</taxon>
    </lineage>
</organism>
<proteinExistence type="predicted"/>
<dbReference type="Proteomes" id="UP001054945">
    <property type="component" value="Unassembled WGS sequence"/>
</dbReference>
<protein>
    <submittedName>
        <fullName evidence="1">Uncharacterized protein</fullName>
    </submittedName>
</protein>
<gene>
    <name evidence="1" type="ORF">CEXT_291851</name>
</gene>
<dbReference type="AlphaFoldDB" id="A0AAV4YF03"/>
<sequence>MKGADETDLLPKQTPKSCSNNEVNKFRRFFPGVALEPQICTSVMARVLPWIDCADSLEIRMKWGRRGVYACTEVKRGFVTMAFVSVNGYRCHSVRIG</sequence>
<name>A0AAV4YF03_CAEEX</name>
<keyword evidence="2" id="KW-1185">Reference proteome</keyword>
<comment type="caution">
    <text evidence="1">The sequence shown here is derived from an EMBL/GenBank/DDBJ whole genome shotgun (WGS) entry which is preliminary data.</text>
</comment>
<evidence type="ECO:0000313" key="1">
    <source>
        <dbReference type="EMBL" id="GIZ04825.1"/>
    </source>
</evidence>
<dbReference type="EMBL" id="BPLR01019148">
    <property type="protein sequence ID" value="GIZ04825.1"/>
    <property type="molecule type" value="Genomic_DNA"/>
</dbReference>
<evidence type="ECO:0000313" key="2">
    <source>
        <dbReference type="Proteomes" id="UP001054945"/>
    </source>
</evidence>